<evidence type="ECO:0000313" key="12">
    <source>
        <dbReference type="Proteomes" id="UP000032900"/>
    </source>
</evidence>
<evidence type="ECO:0000256" key="5">
    <source>
        <dbReference type="ARBA" id="ARBA00022741"/>
    </source>
</evidence>
<comment type="pathway">
    <text evidence="1 9">Amino-acid biosynthesis; L-arginine biosynthesis; N(2)-acetyl-L-ornithine from L-glutamate: step 2/4.</text>
</comment>
<evidence type="ECO:0000256" key="1">
    <source>
        <dbReference type="ARBA" id="ARBA00004828"/>
    </source>
</evidence>
<evidence type="ECO:0000256" key="4">
    <source>
        <dbReference type="ARBA" id="ARBA00022679"/>
    </source>
</evidence>
<keyword evidence="9" id="KW-0963">Cytoplasm</keyword>
<comment type="similarity">
    <text evidence="9">Belongs to the acetylglutamate kinase family. ArgB subfamily.</text>
</comment>
<feature type="site" description="Transition state stabilizer" evidence="9">
    <location>
        <position position="223"/>
    </location>
</feature>
<comment type="catalytic activity">
    <reaction evidence="8 9">
        <text>N-acetyl-L-glutamate + ATP = N-acetyl-L-glutamyl 5-phosphate + ADP</text>
        <dbReference type="Rhea" id="RHEA:14629"/>
        <dbReference type="ChEBI" id="CHEBI:30616"/>
        <dbReference type="ChEBI" id="CHEBI:44337"/>
        <dbReference type="ChEBI" id="CHEBI:57936"/>
        <dbReference type="ChEBI" id="CHEBI:456216"/>
        <dbReference type="EC" id="2.7.2.8"/>
    </reaction>
</comment>
<dbReference type="Pfam" id="PF00696">
    <property type="entry name" value="AA_kinase"/>
    <property type="match status" value="1"/>
</dbReference>
<dbReference type="EC" id="2.7.2.8" evidence="9"/>
<dbReference type="EMBL" id="BAZW01000006">
    <property type="protein sequence ID" value="GAO29083.1"/>
    <property type="molecule type" value="Genomic_DNA"/>
</dbReference>
<keyword evidence="3 9" id="KW-0028">Amino-acid biosynthesis</keyword>
<evidence type="ECO:0000256" key="7">
    <source>
        <dbReference type="ARBA" id="ARBA00022840"/>
    </source>
</evidence>
<dbReference type="GO" id="GO:0042450">
    <property type="term" value="P:L-arginine biosynthetic process via ornithine"/>
    <property type="evidence" value="ECO:0007669"/>
    <property type="project" value="UniProtKB-UniRule"/>
</dbReference>
<dbReference type="PANTHER" id="PTHR23342">
    <property type="entry name" value="N-ACETYLGLUTAMATE SYNTHASE"/>
    <property type="match status" value="1"/>
</dbReference>
<evidence type="ECO:0000256" key="2">
    <source>
        <dbReference type="ARBA" id="ARBA00022571"/>
    </source>
</evidence>
<evidence type="ECO:0000256" key="9">
    <source>
        <dbReference type="HAMAP-Rule" id="MF_00082"/>
    </source>
</evidence>
<dbReference type="PANTHER" id="PTHR23342:SF0">
    <property type="entry name" value="N-ACETYLGLUTAMATE SYNTHASE, MITOCHONDRIAL"/>
    <property type="match status" value="1"/>
</dbReference>
<reference evidence="11 12" key="1">
    <citation type="journal article" date="2015" name="Microbes Environ.">
        <title>Distribution and evolution of nitrogen fixation genes in the phylum bacteroidetes.</title>
        <authorList>
            <person name="Inoue J."/>
            <person name="Oshima K."/>
            <person name="Suda W."/>
            <person name="Sakamoto M."/>
            <person name="Iino T."/>
            <person name="Noda S."/>
            <person name="Hongoh Y."/>
            <person name="Hattori M."/>
            <person name="Ohkuma M."/>
        </authorList>
    </citation>
    <scope>NUCLEOTIDE SEQUENCE [LARGE SCALE GENOMIC DNA]</scope>
    <source>
        <strain evidence="11">JCM 15548</strain>
    </source>
</reference>
<dbReference type="AlphaFoldDB" id="A0A0E9LUV0"/>
<feature type="domain" description="Aspartate/glutamate/uridylate kinase" evidence="10">
    <location>
        <begin position="4"/>
        <end position="241"/>
    </location>
</feature>
<keyword evidence="6 9" id="KW-0418">Kinase</keyword>
<keyword evidence="5 9" id="KW-0547">Nucleotide-binding</keyword>
<feature type="binding site" evidence="9">
    <location>
        <position position="62"/>
    </location>
    <ligand>
        <name>substrate</name>
    </ligand>
</feature>
<dbReference type="NCBIfam" id="TIGR00761">
    <property type="entry name" value="argB"/>
    <property type="match status" value="1"/>
</dbReference>
<keyword evidence="7 9" id="KW-0067">ATP-binding</keyword>
<comment type="subcellular location">
    <subcellularLocation>
        <location evidence="9">Cytoplasm</location>
    </subcellularLocation>
</comment>
<dbReference type="OrthoDB" id="9803155at2"/>
<dbReference type="CDD" id="cd04238">
    <property type="entry name" value="AAK_NAGK-like"/>
    <property type="match status" value="1"/>
</dbReference>
<comment type="caution">
    <text evidence="11">The sequence shown here is derived from an EMBL/GenBank/DDBJ whole genome shotgun (WGS) entry which is preliminary data.</text>
</comment>
<organism evidence="11 12">
    <name type="scientific">Geofilum rubicundum JCM 15548</name>
    <dbReference type="NCBI Taxonomy" id="1236989"/>
    <lineage>
        <taxon>Bacteria</taxon>
        <taxon>Pseudomonadati</taxon>
        <taxon>Bacteroidota</taxon>
        <taxon>Bacteroidia</taxon>
        <taxon>Marinilabiliales</taxon>
        <taxon>Marinilabiliaceae</taxon>
        <taxon>Geofilum</taxon>
    </lineage>
</organism>
<evidence type="ECO:0000256" key="8">
    <source>
        <dbReference type="ARBA" id="ARBA00048141"/>
    </source>
</evidence>
<feature type="site" description="Transition state stabilizer" evidence="9">
    <location>
        <position position="8"/>
    </location>
</feature>
<keyword evidence="2 9" id="KW-0055">Arginine biosynthesis</keyword>
<evidence type="ECO:0000256" key="3">
    <source>
        <dbReference type="ARBA" id="ARBA00022605"/>
    </source>
</evidence>
<name>A0A0E9LUV0_9BACT</name>
<dbReference type="InterPro" id="IPR001048">
    <property type="entry name" value="Asp/Glu/Uridylate_kinase"/>
</dbReference>
<proteinExistence type="inferred from homology"/>
<dbReference type="GO" id="GO:0005524">
    <property type="term" value="F:ATP binding"/>
    <property type="evidence" value="ECO:0007669"/>
    <property type="project" value="UniProtKB-UniRule"/>
</dbReference>
<dbReference type="InterPro" id="IPR037528">
    <property type="entry name" value="ArgB"/>
</dbReference>
<feature type="binding site" evidence="9">
    <location>
        <position position="157"/>
    </location>
    <ligand>
        <name>substrate</name>
    </ligand>
</feature>
<dbReference type="GO" id="GO:0005737">
    <property type="term" value="C:cytoplasm"/>
    <property type="evidence" value="ECO:0007669"/>
    <property type="project" value="UniProtKB-SubCell"/>
</dbReference>
<dbReference type="STRING" id="1236989.JCM15548_11240"/>
<dbReference type="SUPFAM" id="SSF53633">
    <property type="entry name" value="Carbamate kinase-like"/>
    <property type="match status" value="1"/>
</dbReference>
<protein>
    <recommendedName>
        <fullName evidence="9">Acetylglutamate kinase</fullName>
        <ecNumber evidence="9">2.7.2.8</ecNumber>
    </recommendedName>
    <alternativeName>
        <fullName evidence="9">N-acetyl-L-glutamate 5-phosphotransferase</fullName>
    </alternativeName>
    <alternativeName>
        <fullName evidence="9">NAG kinase</fullName>
        <shortName evidence="9">NAGK</shortName>
    </alternativeName>
</protein>
<dbReference type="InterPro" id="IPR036393">
    <property type="entry name" value="AceGlu_kinase-like_sf"/>
</dbReference>
<keyword evidence="12" id="KW-1185">Reference proteome</keyword>
<sequence>MQELTIVKVGGKVVEEAENLASLLRDFSAIKGPKILVHGGGRSATAMAQRLGVETKMVEGRRITDAAMLEVVTMVYGGLVNKNIVAGLQAHQTNALGMTGADMNIIRSKRRAKGAVDYGFVGDIEAVDASGLTRLLTAGAVPVIAPLTHDGQGQMLNTNADTMASAVAAALSDQFQVMLVFCFELPGVLRDINNRDSVIDRITPEIYQALKKEGIVADGMIPKLDNSFAALEQGVAQIRITHPQGLAGGADAGTMLRLK</sequence>
<dbReference type="HAMAP" id="MF_00082">
    <property type="entry name" value="ArgB"/>
    <property type="match status" value="1"/>
</dbReference>
<dbReference type="UniPathway" id="UPA00068">
    <property type="reaction ID" value="UER00107"/>
</dbReference>
<dbReference type="PIRSF" id="PIRSF000728">
    <property type="entry name" value="NAGK"/>
    <property type="match status" value="1"/>
</dbReference>
<dbReference type="InterPro" id="IPR004662">
    <property type="entry name" value="AcgluKinase_fam"/>
</dbReference>
<dbReference type="RefSeq" id="WP_062122889.1">
    <property type="nucleotide sequence ID" value="NZ_BAZW01000006.1"/>
</dbReference>
<feature type="binding site" evidence="9">
    <location>
        <begin position="40"/>
        <end position="41"/>
    </location>
    <ligand>
        <name>substrate</name>
    </ligand>
</feature>
<evidence type="ECO:0000313" key="11">
    <source>
        <dbReference type="EMBL" id="GAO29083.1"/>
    </source>
</evidence>
<gene>
    <name evidence="9" type="primary">argB</name>
    <name evidence="11" type="ORF">JCM15548_11240</name>
</gene>
<dbReference type="Proteomes" id="UP000032900">
    <property type="component" value="Unassembled WGS sequence"/>
</dbReference>
<dbReference type="GO" id="GO:0003991">
    <property type="term" value="F:acetylglutamate kinase activity"/>
    <property type="evidence" value="ECO:0007669"/>
    <property type="project" value="UniProtKB-UniRule"/>
</dbReference>
<evidence type="ECO:0000256" key="6">
    <source>
        <dbReference type="ARBA" id="ARBA00022777"/>
    </source>
</evidence>
<evidence type="ECO:0000259" key="10">
    <source>
        <dbReference type="Pfam" id="PF00696"/>
    </source>
</evidence>
<comment type="function">
    <text evidence="9">Catalyzes the ATP-dependent phosphorylation of N-acetyl-L-glutamate.</text>
</comment>
<accession>A0A0E9LUV0</accession>
<keyword evidence="4 9" id="KW-0808">Transferase</keyword>
<dbReference type="Gene3D" id="3.40.1160.10">
    <property type="entry name" value="Acetylglutamate kinase-like"/>
    <property type="match status" value="1"/>
</dbReference>